<dbReference type="EMBL" id="UZAI01001083">
    <property type="protein sequence ID" value="VDO58802.1"/>
    <property type="molecule type" value="Genomic_DNA"/>
</dbReference>
<reference evidence="1 2" key="1">
    <citation type="submission" date="2018-11" db="EMBL/GenBank/DDBJ databases">
        <authorList>
            <consortium name="Pathogen Informatics"/>
        </authorList>
    </citation>
    <scope>NUCLEOTIDE SEQUENCE [LARGE SCALE GENOMIC DNA]</scope>
    <source>
        <strain evidence="1 2">Zambia</strain>
    </source>
</reference>
<dbReference type="Gene3D" id="3.60.10.10">
    <property type="entry name" value="Endonuclease/exonuclease/phosphatase"/>
    <property type="match status" value="1"/>
</dbReference>
<sequence length="292" mass="32831">MCDIGWTNQIAAEMKRYNLTVIAISETHWTQTGEKSLDLREMLMYSDHQEKDTSHTHIVAHVLSKKAHKALIGWESHGSRNIKASFKTKKEGTTMIVIKCYTSSSDCNNDDKDQFYERLQSIIAKCSGKDLTILIADLNAKIVKILTSEGKHEIQWTAEIQQEYLNLVHGLAILSHTHEQMQVKTVSVGAVSAAVDLNIQKDKSKILKYNMGNTNPVTLGRGALGEVEPFTKLDNIIDEQGESDADVKSGIGKTMTAFPQLRNIWDSKQLSASQYQSQDIQYERQDNSTIWS</sequence>
<dbReference type="AlphaFoldDB" id="A0A183LIP8"/>
<dbReference type="Proteomes" id="UP000277204">
    <property type="component" value="Unassembled WGS sequence"/>
</dbReference>
<gene>
    <name evidence="1" type="ORF">SMRZ_LOCUS3673</name>
</gene>
<dbReference type="InterPro" id="IPR036691">
    <property type="entry name" value="Endo/exonu/phosph_ase_sf"/>
</dbReference>
<keyword evidence="2" id="KW-1185">Reference proteome</keyword>
<evidence type="ECO:0000313" key="1">
    <source>
        <dbReference type="EMBL" id="VDO58802.1"/>
    </source>
</evidence>
<accession>A0A183LIP8</accession>
<proteinExistence type="predicted"/>
<dbReference type="SUPFAM" id="SSF56219">
    <property type="entry name" value="DNase I-like"/>
    <property type="match status" value="1"/>
</dbReference>
<organism evidence="1 2">
    <name type="scientific">Schistosoma margrebowiei</name>
    <dbReference type="NCBI Taxonomy" id="48269"/>
    <lineage>
        <taxon>Eukaryota</taxon>
        <taxon>Metazoa</taxon>
        <taxon>Spiralia</taxon>
        <taxon>Lophotrochozoa</taxon>
        <taxon>Platyhelminthes</taxon>
        <taxon>Trematoda</taxon>
        <taxon>Digenea</taxon>
        <taxon>Strigeidida</taxon>
        <taxon>Schistosomatoidea</taxon>
        <taxon>Schistosomatidae</taxon>
        <taxon>Schistosoma</taxon>
    </lineage>
</organism>
<protein>
    <submittedName>
        <fullName evidence="1">Uncharacterized protein</fullName>
    </submittedName>
</protein>
<evidence type="ECO:0000313" key="2">
    <source>
        <dbReference type="Proteomes" id="UP000277204"/>
    </source>
</evidence>
<name>A0A183LIP8_9TREM</name>